<evidence type="ECO:0000313" key="2">
    <source>
        <dbReference type="Proteomes" id="UP001500167"/>
    </source>
</evidence>
<accession>A0ABP8AA02</accession>
<organism evidence="1 2">
    <name type="scientific">Sphingobacterium ginsenosidimutans</name>
    <dbReference type="NCBI Taxonomy" id="687845"/>
    <lineage>
        <taxon>Bacteria</taxon>
        <taxon>Pseudomonadati</taxon>
        <taxon>Bacteroidota</taxon>
        <taxon>Sphingobacteriia</taxon>
        <taxon>Sphingobacteriales</taxon>
        <taxon>Sphingobacteriaceae</taxon>
        <taxon>Sphingobacterium</taxon>
    </lineage>
</organism>
<gene>
    <name evidence="1" type="ORF">GCM10022218_35050</name>
</gene>
<name>A0ABP8AA02_9SPHI</name>
<dbReference type="EMBL" id="BAAAZK010000007">
    <property type="protein sequence ID" value="GAA4180591.1"/>
    <property type="molecule type" value="Genomic_DNA"/>
</dbReference>
<evidence type="ECO:0000313" key="1">
    <source>
        <dbReference type="EMBL" id="GAA4180591.1"/>
    </source>
</evidence>
<protein>
    <submittedName>
        <fullName evidence="1">Uncharacterized protein</fullName>
    </submittedName>
</protein>
<proteinExistence type="predicted"/>
<sequence>MEGTNKTFEFHYEIDEKPYTVKGSISSFECEDDITIENIDLEKDKEFIFNVSLISNPKINLKIFDNTSALIYIIGYKGKEGQLGYIENNIFIPENDQNELVRQISVSILEILLINGSGHFTDQ</sequence>
<dbReference type="RefSeq" id="WP_346087205.1">
    <property type="nucleotide sequence ID" value="NZ_BAAAZK010000007.1"/>
</dbReference>
<reference evidence="2" key="1">
    <citation type="journal article" date="2019" name="Int. J. Syst. Evol. Microbiol.">
        <title>The Global Catalogue of Microorganisms (GCM) 10K type strain sequencing project: providing services to taxonomists for standard genome sequencing and annotation.</title>
        <authorList>
            <consortium name="The Broad Institute Genomics Platform"/>
            <consortium name="The Broad Institute Genome Sequencing Center for Infectious Disease"/>
            <person name="Wu L."/>
            <person name="Ma J."/>
        </authorList>
    </citation>
    <scope>NUCLEOTIDE SEQUENCE [LARGE SCALE GENOMIC DNA]</scope>
    <source>
        <strain evidence="2">JCM 16722</strain>
    </source>
</reference>
<keyword evidence="2" id="KW-1185">Reference proteome</keyword>
<comment type="caution">
    <text evidence="1">The sequence shown here is derived from an EMBL/GenBank/DDBJ whole genome shotgun (WGS) entry which is preliminary data.</text>
</comment>
<dbReference type="Proteomes" id="UP001500167">
    <property type="component" value="Unassembled WGS sequence"/>
</dbReference>